<reference evidence="3" key="2">
    <citation type="journal article" date="2021" name="PeerJ">
        <title>Extensive microbial diversity within the chicken gut microbiome revealed by metagenomics and culture.</title>
        <authorList>
            <person name="Gilroy R."/>
            <person name="Ravi A."/>
            <person name="Getino M."/>
            <person name="Pursley I."/>
            <person name="Horton D.L."/>
            <person name="Alikhan N.F."/>
            <person name="Baker D."/>
            <person name="Gharbi K."/>
            <person name="Hall N."/>
            <person name="Watson M."/>
            <person name="Adriaenssens E.M."/>
            <person name="Foster-Nyarko E."/>
            <person name="Jarju S."/>
            <person name="Secka A."/>
            <person name="Antonio M."/>
            <person name="Oren A."/>
            <person name="Chaudhuri R.R."/>
            <person name="La Ragione R."/>
            <person name="Hildebrand F."/>
            <person name="Pallen M.J."/>
        </authorList>
    </citation>
    <scope>NUCLEOTIDE SEQUENCE</scope>
    <source>
        <strain evidence="3">10406</strain>
    </source>
</reference>
<dbReference type="Pfam" id="PF02021">
    <property type="entry name" value="UPF0102"/>
    <property type="match status" value="1"/>
</dbReference>
<dbReference type="SUPFAM" id="SSF52980">
    <property type="entry name" value="Restriction endonuclease-like"/>
    <property type="match status" value="1"/>
</dbReference>
<dbReference type="GO" id="GO:0003676">
    <property type="term" value="F:nucleic acid binding"/>
    <property type="evidence" value="ECO:0007669"/>
    <property type="project" value="InterPro"/>
</dbReference>
<dbReference type="AlphaFoldDB" id="A0A9D1SWA9"/>
<proteinExistence type="inferred from homology"/>
<organism evidence="3 4">
    <name type="scientific">Candidatus Limadaptatus stercoripullorum</name>
    <dbReference type="NCBI Taxonomy" id="2840846"/>
    <lineage>
        <taxon>Bacteria</taxon>
        <taxon>Bacillati</taxon>
        <taxon>Bacillota</taxon>
        <taxon>Clostridia</taxon>
        <taxon>Eubacteriales</taxon>
        <taxon>Candidatus Limadaptatus</taxon>
    </lineage>
</organism>
<reference evidence="3" key="1">
    <citation type="submission" date="2020-10" db="EMBL/GenBank/DDBJ databases">
        <authorList>
            <person name="Gilroy R."/>
        </authorList>
    </citation>
    <scope>NUCLEOTIDE SEQUENCE</scope>
    <source>
        <strain evidence="3">10406</strain>
    </source>
</reference>
<name>A0A9D1SWA9_9FIRM</name>
<dbReference type="InterPro" id="IPR011335">
    <property type="entry name" value="Restrct_endonuc-II-like"/>
</dbReference>
<gene>
    <name evidence="3" type="ORF">IAC73_01860</name>
</gene>
<accession>A0A9D1SWA9</accession>
<dbReference type="PANTHER" id="PTHR34039">
    <property type="entry name" value="UPF0102 PROTEIN YRAN"/>
    <property type="match status" value="1"/>
</dbReference>
<comment type="caution">
    <text evidence="3">The sequence shown here is derived from an EMBL/GenBank/DDBJ whole genome shotgun (WGS) entry which is preliminary data.</text>
</comment>
<evidence type="ECO:0000256" key="2">
    <source>
        <dbReference type="HAMAP-Rule" id="MF_00048"/>
    </source>
</evidence>
<evidence type="ECO:0000313" key="4">
    <source>
        <dbReference type="Proteomes" id="UP000886857"/>
    </source>
</evidence>
<dbReference type="Gene3D" id="3.40.1350.10">
    <property type="match status" value="1"/>
</dbReference>
<protein>
    <recommendedName>
        <fullName evidence="2">UPF0102 protein IAC73_01860</fullName>
    </recommendedName>
</protein>
<dbReference type="InterPro" id="IPR003509">
    <property type="entry name" value="UPF0102_YraN-like"/>
</dbReference>
<evidence type="ECO:0000313" key="3">
    <source>
        <dbReference type="EMBL" id="HIU98571.1"/>
    </source>
</evidence>
<dbReference type="EMBL" id="DVOE01000026">
    <property type="protein sequence ID" value="HIU98571.1"/>
    <property type="molecule type" value="Genomic_DNA"/>
</dbReference>
<comment type="similarity">
    <text evidence="1 2">Belongs to the UPF0102 family.</text>
</comment>
<dbReference type="HAMAP" id="MF_00048">
    <property type="entry name" value="UPF0102"/>
    <property type="match status" value="1"/>
</dbReference>
<evidence type="ECO:0000256" key="1">
    <source>
        <dbReference type="ARBA" id="ARBA00006738"/>
    </source>
</evidence>
<dbReference type="InterPro" id="IPR011856">
    <property type="entry name" value="tRNA_endonuc-like_dom_sf"/>
</dbReference>
<dbReference type="PANTHER" id="PTHR34039:SF1">
    <property type="entry name" value="UPF0102 PROTEIN YRAN"/>
    <property type="match status" value="1"/>
</dbReference>
<sequence length="113" mass="12456">MHGRAKGYIGEQLAAEYLEAKGLRIIARNKKFAGVEVDILALGGNTLVLCEVKTAEQANAHPSMWVSREQQRRYVRAATSLLMRRAYSGCNVRFDVIEVCAGSVRVIEGAFEA</sequence>
<dbReference type="Proteomes" id="UP000886857">
    <property type="component" value="Unassembled WGS sequence"/>
</dbReference>